<evidence type="ECO:0000313" key="1">
    <source>
        <dbReference type="EMBL" id="QKX54653.1"/>
    </source>
</evidence>
<dbReference type="PRINTS" id="PR00081">
    <property type="entry name" value="GDHRDH"/>
</dbReference>
<organism evidence="1 2">
    <name type="scientific">Talaromyces rugulosus</name>
    <name type="common">Penicillium rugulosum</name>
    <dbReference type="NCBI Taxonomy" id="121627"/>
    <lineage>
        <taxon>Eukaryota</taxon>
        <taxon>Fungi</taxon>
        <taxon>Dikarya</taxon>
        <taxon>Ascomycota</taxon>
        <taxon>Pezizomycotina</taxon>
        <taxon>Eurotiomycetes</taxon>
        <taxon>Eurotiomycetidae</taxon>
        <taxon>Eurotiales</taxon>
        <taxon>Trichocomaceae</taxon>
        <taxon>Talaromyces</taxon>
        <taxon>Talaromyces sect. Islandici</taxon>
    </lineage>
</organism>
<sequence>MASDFGQIDVPMMAAGIVDNAPAEDYSYERWRKMLDIKLVGTCSIYGSICVKPQKQGAYNAMGFHSIRVNSILPGYIRTDLIVD</sequence>
<gene>
    <name evidence="1" type="ORF">TRUGW13939_01741</name>
</gene>
<evidence type="ECO:0000313" key="2">
    <source>
        <dbReference type="Proteomes" id="UP000509510"/>
    </source>
</evidence>
<dbReference type="SUPFAM" id="SSF51735">
    <property type="entry name" value="NAD(P)-binding Rossmann-fold domains"/>
    <property type="match status" value="1"/>
</dbReference>
<dbReference type="Proteomes" id="UP000509510">
    <property type="component" value="Chromosome I"/>
</dbReference>
<dbReference type="Gene3D" id="3.40.50.720">
    <property type="entry name" value="NAD(P)-binding Rossmann-like Domain"/>
    <property type="match status" value="1"/>
</dbReference>
<proteinExistence type="predicted"/>
<reference evidence="2" key="1">
    <citation type="submission" date="2020-06" db="EMBL/GenBank/DDBJ databases">
        <title>A chromosome-scale genome assembly of Talaromyces rugulosus W13939.</title>
        <authorList>
            <person name="Wang B."/>
            <person name="Guo L."/>
            <person name="Ye K."/>
            <person name="Wang L."/>
        </authorList>
    </citation>
    <scope>NUCLEOTIDE SEQUENCE [LARGE SCALE GENOMIC DNA]</scope>
    <source>
        <strain evidence="2">W13939</strain>
    </source>
</reference>
<dbReference type="RefSeq" id="XP_035340832.1">
    <property type="nucleotide sequence ID" value="XM_035484939.1"/>
</dbReference>
<dbReference type="KEGG" id="trg:TRUGW13939_01741"/>
<dbReference type="EMBL" id="CP055898">
    <property type="protein sequence ID" value="QKX54653.1"/>
    <property type="molecule type" value="Genomic_DNA"/>
</dbReference>
<dbReference type="OrthoDB" id="1888931at2759"/>
<name>A0A7H8QN98_TALRU</name>
<dbReference type="GeneID" id="55989251"/>
<accession>A0A7H8QN98</accession>
<dbReference type="InterPro" id="IPR002347">
    <property type="entry name" value="SDR_fam"/>
</dbReference>
<keyword evidence="2" id="KW-1185">Reference proteome</keyword>
<dbReference type="InterPro" id="IPR036291">
    <property type="entry name" value="NAD(P)-bd_dom_sf"/>
</dbReference>
<dbReference type="AlphaFoldDB" id="A0A7H8QN98"/>
<protein>
    <submittedName>
        <fullName evidence="1">Uncharacterized protein</fullName>
    </submittedName>
</protein>